<protein>
    <recommendedName>
        <fullName evidence="5">Serine/arginine repetitive matrix protein 2</fullName>
    </recommendedName>
</protein>
<feature type="transmembrane region" description="Helical" evidence="2">
    <location>
        <begin position="96"/>
        <end position="120"/>
    </location>
</feature>
<accession>A0ABN5PQ77</accession>
<evidence type="ECO:0000313" key="3">
    <source>
        <dbReference type="EMBL" id="AYD90563.1"/>
    </source>
</evidence>
<evidence type="ECO:0000256" key="2">
    <source>
        <dbReference type="SAM" id="Phobius"/>
    </source>
</evidence>
<sequence>MSSFETDDGQPRYGRRVSPDELAAVLAEQGIEPAGTAPDPAGGEQATHTLPAAVQASSGWVSPPGGVSLERWTSRSDSRRSERSVRRSAGRGRWRTVAVGLVLMLVVPLVLVAGAFRLAVDWSGAETTVLGTSGAVYLQEGTQAMVYSGSQEQTTECTVTGPDGAAVSKSVPEQGIPYARFTASTSGTYTVRCEGGTEGMLVGPPLRTDRLVMAGAMLLGALLCGVTGLAVTVLGLSRGVRQRA</sequence>
<feature type="region of interest" description="Disordered" evidence="1">
    <location>
        <begin position="26"/>
        <end position="89"/>
    </location>
</feature>
<feature type="compositionally biased region" description="Basic and acidic residues" evidence="1">
    <location>
        <begin position="72"/>
        <end position="85"/>
    </location>
</feature>
<evidence type="ECO:0000313" key="4">
    <source>
        <dbReference type="Proteomes" id="UP000273001"/>
    </source>
</evidence>
<gene>
    <name evidence="3" type="ORF">D5R93_12160</name>
</gene>
<keyword evidence="2" id="KW-1133">Transmembrane helix</keyword>
<dbReference type="RefSeq" id="WP_119835502.1">
    <property type="nucleotide sequence ID" value="NZ_CP032514.1"/>
</dbReference>
<organism evidence="3 4">
    <name type="scientific">Actinomyces lilanjuaniae</name>
    <dbReference type="NCBI Taxonomy" id="2321394"/>
    <lineage>
        <taxon>Bacteria</taxon>
        <taxon>Bacillati</taxon>
        <taxon>Actinomycetota</taxon>
        <taxon>Actinomycetes</taxon>
        <taxon>Actinomycetales</taxon>
        <taxon>Actinomycetaceae</taxon>
        <taxon>Actinomyces</taxon>
    </lineage>
</organism>
<name>A0ABN5PQ77_9ACTO</name>
<dbReference type="EMBL" id="CP032514">
    <property type="protein sequence ID" value="AYD90563.1"/>
    <property type="molecule type" value="Genomic_DNA"/>
</dbReference>
<proteinExistence type="predicted"/>
<evidence type="ECO:0000256" key="1">
    <source>
        <dbReference type="SAM" id="MobiDB-lite"/>
    </source>
</evidence>
<feature type="compositionally biased region" description="Low complexity" evidence="1">
    <location>
        <begin position="57"/>
        <end position="71"/>
    </location>
</feature>
<keyword evidence="2" id="KW-0812">Transmembrane</keyword>
<feature type="transmembrane region" description="Helical" evidence="2">
    <location>
        <begin position="211"/>
        <end position="236"/>
    </location>
</feature>
<dbReference type="Proteomes" id="UP000273001">
    <property type="component" value="Chromosome"/>
</dbReference>
<reference evidence="3 4" key="1">
    <citation type="submission" date="2018-09" db="EMBL/GenBank/DDBJ databases">
        <authorList>
            <person name="Li J."/>
        </authorList>
    </citation>
    <scope>NUCLEOTIDE SEQUENCE [LARGE SCALE GENOMIC DNA]</scope>
    <source>
        <strain evidence="3 4">2129</strain>
    </source>
</reference>
<evidence type="ECO:0008006" key="5">
    <source>
        <dbReference type="Google" id="ProtNLM"/>
    </source>
</evidence>
<keyword evidence="2" id="KW-0472">Membrane</keyword>
<keyword evidence="4" id="KW-1185">Reference proteome</keyword>